<dbReference type="PANTHER" id="PTHR42957:SF1">
    <property type="entry name" value="HELICASE MJ1565-RELATED"/>
    <property type="match status" value="1"/>
</dbReference>
<dbReference type="SUPFAM" id="SSF52540">
    <property type="entry name" value="P-loop containing nucleoside triphosphate hydrolases"/>
    <property type="match status" value="1"/>
</dbReference>
<proteinExistence type="predicted"/>
<dbReference type="PANTHER" id="PTHR42957">
    <property type="entry name" value="HELICASE MJ1565-RELATED"/>
    <property type="match status" value="1"/>
</dbReference>
<dbReference type="InterPro" id="IPR002789">
    <property type="entry name" value="HerA_central"/>
</dbReference>
<keyword evidence="3" id="KW-1185">Reference proteome</keyword>
<evidence type="ECO:0000313" key="3">
    <source>
        <dbReference type="Proteomes" id="UP000295756"/>
    </source>
</evidence>
<dbReference type="EMBL" id="CP037939">
    <property type="protein sequence ID" value="QBR46765.1"/>
    <property type="molecule type" value="Genomic_DNA"/>
</dbReference>
<dbReference type="Gene3D" id="3.40.50.300">
    <property type="entry name" value="P-loop containing nucleotide triphosphate hydrolases"/>
    <property type="match status" value="2"/>
</dbReference>
<gene>
    <name evidence="2" type="ORF">EW139_00950</name>
</gene>
<protein>
    <submittedName>
        <fullName evidence="2">ATP-binding protein</fullName>
    </submittedName>
</protein>
<reference evidence="2 3" key="1">
    <citation type="submission" date="2019-03" db="EMBL/GenBank/DDBJ databases">
        <title>Complete Genome Sequence of Leuconostoc kimchii strain NKJ218 Isolated from Homemade Kimchi.</title>
        <authorList>
            <person name="Jung J.Y."/>
            <person name="Jin H.M."/>
            <person name="Jung J.-W."/>
            <person name="Lee S.-Y."/>
            <person name="Ryu B.-G."/>
            <person name="Han S.-S."/>
            <person name="Kang H.K."/>
            <person name="Choi H.W."/>
            <person name="Chung E.J."/>
            <person name="Choi K.-M."/>
        </authorList>
    </citation>
    <scope>NUCLEOTIDE SEQUENCE [LARGE SCALE GENOMIC DNA]</scope>
    <source>
        <strain evidence="2 3">NKJ218</strain>
    </source>
</reference>
<feature type="domain" description="Helicase HerA central" evidence="1">
    <location>
        <begin position="19"/>
        <end position="105"/>
    </location>
</feature>
<dbReference type="GO" id="GO:0005524">
    <property type="term" value="F:ATP binding"/>
    <property type="evidence" value="ECO:0007669"/>
    <property type="project" value="UniProtKB-KW"/>
</dbReference>
<dbReference type="InterPro" id="IPR027417">
    <property type="entry name" value="P-loop_NTPase"/>
</dbReference>
<accession>A0ABX5SKS4</accession>
<organism evidence="2 3">
    <name type="scientific">Leuconostoc kimchii</name>
    <dbReference type="NCBI Taxonomy" id="136609"/>
    <lineage>
        <taxon>Bacteria</taxon>
        <taxon>Bacillati</taxon>
        <taxon>Bacillota</taxon>
        <taxon>Bacilli</taxon>
        <taxon>Lactobacillales</taxon>
        <taxon>Lactobacillaceae</taxon>
        <taxon>Leuconostoc</taxon>
    </lineage>
</organism>
<name>A0ABX5SKS4_9LACO</name>
<evidence type="ECO:0000259" key="1">
    <source>
        <dbReference type="Pfam" id="PF01935"/>
    </source>
</evidence>
<dbReference type="Pfam" id="PF01935">
    <property type="entry name" value="DUF87"/>
    <property type="match status" value="1"/>
</dbReference>
<dbReference type="RefSeq" id="WP_013102851.1">
    <property type="nucleotide sequence ID" value="NZ_CP037939.1"/>
</dbReference>
<keyword evidence="2" id="KW-0547">Nucleotide-binding</keyword>
<dbReference type="Proteomes" id="UP000295756">
    <property type="component" value="Chromosome"/>
</dbReference>
<keyword evidence="2" id="KW-0067">ATP-binding</keyword>
<sequence length="405" mass="45503">MVNHMTLNHFVTKSETNEALTLDPNALLAHHLMIVGATGNGKSTSLLSLVESLQQIEQTTIIFDATGEYSQIPHAITYTLGENANLDFSEIDAHDVADILGIYSDRLIQKVAMAIESLRIQKNIIKNTGTYIKINKRLTTFDQEQQQLSVFGYDYDATLLMSQMIQEFAVPFGDSKANYELLGQEIDYTAVRSQWGELLSGQSRVGNPTLNRVFNMHHHTHDVPRATQTDIFYILRLFSEHRSQQRTLVIDVSQLKAGSSVSRLVLSLLLKKLLLIRMASASRFPITIFLDEAHRYMPESQEQLNDTGLFKILREGRKYGIYSVVSTQSPLDMPAQISGQFGSLLVHQLNNPDELQQIGVLNNGIDYHHLAVGQAALKKYQDSDTMLVNVVNPTTKHDTASPEFR</sequence>
<evidence type="ECO:0000313" key="2">
    <source>
        <dbReference type="EMBL" id="QBR46765.1"/>
    </source>
</evidence>
<dbReference type="InterPro" id="IPR008571">
    <property type="entry name" value="HerA-like"/>
</dbReference>